<dbReference type="InterPro" id="IPR021109">
    <property type="entry name" value="Peptidase_aspartic_dom_sf"/>
</dbReference>
<dbReference type="Gene3D" id="2.40.70.10">
    <property type="entry name" value="Acid Proteases"/>
    <property type="match status" value="1"/>
</dbReference>
<accession>A0A9N9SQ16</accession>
<gene>
    <name evidence="2" type="ORF">DIABBA_LOCUS2397</name>
</gene>
<feature type="compositionally biased region" description="Basic and acidic residues" evidence="1">
    <location>
        <begin position="343"/>
        <end position="360"/>
    </location>
</feature>
<feature type="region of interest" description="Disordered" evidence="1">
    <location>
        <begin position="292"/>
        <end position="384"/>
    </location>
</feature>
<keyword evidence="3" id="KW-1185">Reference proteome</keyword>
<organism evidence="2 3">
    <name type="scientific">Diabrotica balteata</name>
    <name type="common">Banded cucumber beetle</name>
    <dbReference type="NCBI Taxonomy" id="107213"/>
    <lineage>
        <taxon>Eukaryota</taxon>
        <taxon>Metazoa</taxon>
        <taxon>Ecdysozoa</taxon>
        <taxon>Arthropoda</taxon>
        <taxon>Hexapoda</taxon>
        <taxon>Insecta</taxon>
        <taxon>Pterygota</taxon>
        <taxon>Neoptera</taxon>
        <taxon>Endopterygota</taxon>
        <taxon>Coleoptera</taxon>
        <taxon>Polyphaga</taxon>
        <taxon>Cucujiformia</taxon>
        <taxon>Chrysomeloidea</taxon>
        <taxon>Chrysomelidae</taxon>
        <taxon>Galerucinae</taxon>
        <taxon>Diabroticina</taxon>
        <taxon>Diabroticites</taxon>
        <taxon>Diabrotica</taxon>
    </lineage>
</organism>
<dbReference type="OrthoDB" id="6779360at2759"/>
<dbReference type="CDD" id="cd00303">
    <property type="entry name" value="retropepsin_like"/>
    <property type="match status" value="1"/>
</dbReference>
<feature type="compositionally biased region" description="Low complexity" evidence="1">
    <location>
        <begin position="330"/>
        <end position="342"/>
    </location>
</feature>
<name>A0A9N9SQ16_DIABA</name>
<dbReference type="Proteomes" id="UP001153709">
    <property type="component" value="Chromosome 10"/>
</dbReference>
<proteinExistence type="predicted"/>
<evidence type="ECO:0000313" key="2">
    <source>
        <dbReference type="EMBL" id="CAG9828477.1"/>
    </source>
</evidence>
<sequence length="474" mass="57367">MEETIEKNQKETSQKMDENNRRLEENQKETKQAIEENNKKIESIKEDMVQKIEVIVQENAKVKTEIKEMKLQMKDMKTVQKKELEQLEEKFEMALQEDRKEVERRLKQNEKQMAEIELRGVERKEVIIHGTSEAKIQFGGDIRKTHPVPFVKNLKTKLQHVRYFDDCKETIRNHLKEGAALWYESKEDEFENWTDFENKFLNYFWGKNKQREINQELQNGKYHEKMGISEERYALQIYNNSKYLEYKYSTEQLVEMISRHFEETLEDHVILRNYQDIDSLCQFLQLKEAKRREMRNRRQHDQYNGPERRYSSNYDQRNRHPRSTNEYRPRNYNNYNRQQNYDNRNDTQHRTYENHNRNRDAQNPPNRNTNEQRDDRNNQSFQQQNRREMNHVAIGNERQISNSNLIFLDAFIKHKAIKIVIDSGSEISLINKKLVKELNLDRFVYKIPRVDLVGPNNKNLTTVNEGLGVQIREI</sequence>
<reference evidence="2" key="1">
    <citation type="submission" date="2022-01" db="EMBL/GenBank/DDBJ databases">
        <authorList>
            <person name="King R."/>
        </authorList>
    </citation>
    <scope>NUCLEOTIDE SEQUENCE</scope>
</reference>
<feature type="region of interest" description="Disordered" evidence="1">
    <location>
        <begin position="1"/>
        <end position="40"/>
    </location>
</feature>
<protein>
    <submittedName>
        <fullName evidence="2">Uncharacterized protein</fullName>
    </submittedName>
</protein>
<evidence type="ECO:0000313" key="3">
    <source>
        <dbReference type="Proteomes" id="UP001153709"/>
    </source>
</evidence>
<dbReference type="EMBL" id="OU898285">
    <property type="protein sequence ID" value="CAG9828477.1"/>
    <property type="molecule type" value="Genomic_DNA"/>
</dbReference>
<dbReference type="AlphaFoldDB" id="A0A9N9SQ16"/>
<evidence type="ECO:0000256" key="1">
    <source>
        <dbReference type="SAM" id="MobiDB-lite"/>
    </source>
</evidence>